<keyword evidence="8 11" id="KW-0414">Isoprene biosynthesis</keyword>
<reference evidence="13 14" key="1">
    <citation type="journal article" date="2015" name="Genome Announc.">
        <title>Expanding the biotechnology potential of lactobacilli through comparative genomics of 213 strains and associated genera.</title>
        <authorList>
            <person name="Sun Z."/>
            <person name="Harris H.M."/>
            <person name="McCann A."/>
            <person name="Guo C."/>
            <person name="Argimon S."/>
            <person name="Zhang W."/>
            <person name="Yang X."/>
            <person name="Jeffery I.B."/>
            <person name="Cooney J.C."/>
            <person name="Kagawa T.F."/>
            <person name="Liu W."/>
            <person name="Song Y."/>
            <person name="Salvetti E."/>
            <person name="Wrobel A."/>
            <person name="Rasinkangas P."/>
            <person name="Parkhill J."/>
            <person name="Rea M.C."/>
            <person name="O'Sullivan O."/>
            <person name="Ritari J."/>
            <person name="Douillard F.P."/>
            <person name="Paul Ross R."/>
            <person name="Yang R."/>
            <person name="Briner A.E."/>
            <person name="Felis G.E."/>
            <person name="de Vos W.M."/>
            <person name="Barrangou R."/>
            <person name="Klaenhammer T.R."/>
            <person name="Caufield P.W."/>
            <person name="Cui Y."/>
            <person name="Zhang H."/>
            <person name="O'Toole P.W."/>
        </authorList>
    </citation>
    <scope>NUCLEOTIDE SEQUENCE [LARGE SCALE GENOMIC DNA]</scope>
    <source>
        <strain evidence="13 14">DSM 20505</strain>
    </source>
</reference>
<comment type="cofactor">
    <cofactor evidence="1 11">
        <name>FMN</name>
        <dbReference type="ChEBI" id="CHEBI:58210"/>
    </cofactor>
</comment>
<dbReference type="CDD" id="cd02811">
    <property type="entry name" value="IDI-2_FMN"/>
    <property type="match status" value="1"/>
</dbReference>
<dbReference type="GO" id="GO:0008299">
    <property type="term" value="P:isoprenoid biosynthetic process"/>
    <property type="evidence" value="ECO:0007669"/>
    <property type="project" value="UniProtKB-UniRule"/>
</dbReference>
<keyword evidence="7 11" id="KW-0521">NADP</keyword>
<evidence type="ECO:0000313" key="14">
    <source>
        <dbReference type="Proteomes" id="UP000051679"/>
    </source>
</evidence>
<feature type="binding site" evidence="11">
    <location>
        <position position="154"/>
    </location>
    <ligand>
        <name>Mg(2+)</name>
        <dbReference type="ChEBI" id="CHEBI:18420"/>
    </ligand>
</feature>
<dbReference type="STRING" id="1291052.FC18_GL000837"/>
<dbReference type="EMBL" id="AYYO01000010">
    <property type="protein sequence ID" value="KRM56051.1"/>
    <property type="molecule type" value="Genomic_DNA"/>
</dbReference>
<feature type="domain" description="FMN-dependent dehydrogenase" evidence="12">
    <location>
        <begin position="160"/>
        <end position="321"/>
    </location>
</feature>
<dbReference type="GO" id="GO:0005737">
    <property type="term" value="C:cytoplasm"/>
    <property type="evidence" value="ECO:0007669"/>
    <property type="project" value="UniProtKB-SubCell"/>
</dbReference>
<feature type="binding site" evidence="11">
    <location>
        <begin position="279"/>
        <end position="280"/>
    </location>
    <ligand>
        <name>FMN</name>
        <dbReference type="ChEBI" id="CHEBI:58210"/>
    </ligand>
</feature>
<evidence type="ECO:0000256" key="4">
    <source>
        <dbReference type="ARBA" id="ARBA00022643"/>
    </source>
</evidence>
<dbReference type="Proteomes" id="UP000051679">
    <property type="component" value="Unassembled WGS sequence"/>
</dbReference>
<keyword evidence="6 11" id="KW-0460">Magnesium</keyword>
<feature type="binding site" evidence="11">
    <location>
        <position position="214"/>
    </location>
    <ligand>
        <name>FMN</name>
        <dbReference type="ChEBI" id="CHEBI:58210"/>
    </ligand>
</feature>
<feature type="binding site" evidence="11">
    <location>
        <begin position="10"/>
        <end position="11"/>
    </location>
    <ligand>
        <name>substrate</name>
    </ligand>
</feature>
<comment type="catalytic activity">
    <reaction evidence="11">
        <text>isopentenyl diphosphate = dimethylallyl diphosphate</text>
        <dbReference type="Rhea" id="RHEA:23284"/>
        <dbReference type="ChEBI" id="CHEBI:57623"/>
        <dbReference type="ChEBI" id="CHEBI:128769"/>
        <dbReference type="EC" id="5.3.3.2"/>
    </reaction>
</comment>
<dbReference type="PANTHER" id="PTHR43665:SF1">
    <property type="entry name" value="ISOPENTENYL-DIPHOSPHATE DELTA-ISOMERASE"/>
    <property type="match status" value="1"/>
</dbReference>
<dbReference type="NCBIfam" id="TIGR02151">
    <property type="entry name" value="IPP_isom_2"/>
    <property type="match status" value="1"/>
</dbReference>
<dbReference type="EC" id="5.3.3.2" evidence="11"/>
<dbReference type="GO" id="GO:0016491">
    <property type="term" value="F:oxidoreductase activity"/>
    <property type="evidence" value="ECO:0007669"/>
    <property type="project" value="InterPro"/>
</dbReference>
<comment type="similarity">
    <text evidence="11">Belongs to the IPP isomerase type 2 family.</text>
</comment>
<evidence type="ECO:0000256" key="7">
    <source>
        <dbReference type="ARBA" id="ARBA00022857"/>
    </source>
</evidence>
<dbReference type="HAMAP" id="MF_00354">
    <property type="entry name" value="Idi_2"/>
    <property type="match status" value="1"/>
</dbReference>
<comment type="subunit">
    <text evidence="10 11">Homooctamer. Dimer of tetramers.</text>
</comment>
<dbReference type="GO" id="GO:0070402">
    <property type="term" value="F:NADPH binding"/>
    <property type="evidence" value="ECO:0007669"/>
    <property type="project" value="UniProtKB-UniRule"/>
</dbReference>
<keyword evidence="9 11" id="KW-0413">Isomerase</keyword>
<evidence type="ECO:0000256" key="8">
    <source>
        <dbReference type="ARBA" id="ARBA00023229"/>
    </source>
</evidence>
<evidence type="ECO:0000256" key="10">
    <source>
        <dbReference type="ARBA" id="ARBA00025810"/>
    </source>
</evidence>
<feature type="binding site" evidence="11">
    <location>
        <begin position="64"/>
        <end position="66"/>
    </location>
    <ligand>
        <name>FMN</name>
        <dbReference type="ChEBI" id="CHEBI:58210"/>
    </ligand>
</feature>
<name>A0A0R1ZY62_9LACO</name>
<evidence type="ECO:0000313" key="13">
    <source>
        <dbReference type="EMBL" id="KRM56051.1"/>
    </source>
</evidence>
<comment type="function">
    <text evidence="11">Involved in the biosynthesis of isoprenoids. Catalyzes the 1,3-allylic rearrangement of the homoallylic substrate isopentenyl (IPP) to its allylic isomer, dimethylallyl diphosphate (DMAPP).</text>
</comment>
<evidence type="ECO:0000256" key="2">
    <source>
        <dbReference type="ARBA" id="ARBA00022490"/>
    </source>
</evidence>
<evidence type="ECO:0000256" key="1">
    <source>
        <dbReference type="ARBA" id="ARBA00001917"/>
    </source>
</evidence>
<protein>
    <recommendedName>
        <fullName evidence="11">Isopentenyl-diphosphate delta-isomerase</fullName>
        <shortName evidence="11">IPP isomerase</shortName>
        <ecNumber evidence="11">5.3.3.2</ecNumber>
    </recommendedName>
    <alternativeName>
        <fullName evidence="11">Isopentenyl diphosphate:dimethylallyl diphosphate isomerase</fullName>
    </alternativeName>
    <alternativeName>
        <fullName evidence="11">Isopentenyl pyrophosphate isomerase</fullName>
    </alternativeName>
    <alternativeName>
        <fullName evidence="11">Type 2 isopentenyl diphosphate isomerase</fullName>
        <shortName evidence="11">IDI-2</shortName>
    </alternativeName>
</protein>
<proteinExistence type="inferred from homology"/>
<dbReference type="Pfam" id="PF01070">
    <property type="entry name" value="FMN_dh"/>
    <property type="match status" value="1"/>
</dbReference>
<evidence type="ECO:0000256" key="5">
    <source>
        <dbReference type="ARBA" id="ARBA00022723"/>
    </source>
</evidence>
<accession>A0A0R1ZY62</accession>
<keyword evidence="14" id="KW-1185">Reference proteome</keyword>
<dbReference type="PANTHER" id="PTHR43665">
    <property type="entry name" value="ISOPENTENYL-DIPHOSPHATE DELTA-ISOMERASE"/>
    <property type="match status" value="1"/>
</dbReference>
<dbReference type="RefSeq" id="WP_054676228.1">
    <property type="nucleotide sequence ID" value="NZ_AYYO01000010.1"/>
</dbReference>
<dbReference type="PIRSF" id="PIRSF003314">
    <property type="entry name" value="IPP_isomerase"/>
    <property type="match status" value="1"/>
</dbReference>
<comment type="caution">
    <text evidence="11">Lacks conserved residue(s) required for the propagation of feature annotation.</text>
</comment>
<keyword evidence="2 11" id="KW-0963">Cytoplasm</keyword>
<feature type="binding site" evidence="11">
    <location>
        <begin position="258"/>
        <end position="260"/>
    </location>
    <ligand>
        <name>FMN</name>
        <dbReference type="ChEBI" id="CHEBI:58210"/>
    </ligand>
</feature>
<dbReference type="InterPro" id="IPR011179">
    <property type="entry name" value="IPdP_isomerase"/>
</dbReference>
<dbReference type="GO" id="GO:0000287">
    <property type="term" value="F:magnesium ion binding"/>
    <property type="evidence" value="ECO:0007669"/>
    <property type="project" value="UniProtKB-UniRule"/>
</dbReference>
<dbReference type="InterPro" id="IPR000262">
    <property type="entry name" value="FMN-dep_DH"/>
</dbReference>
<feature type="binding site" evidence="11">
    <location>
        <position position="123"/>
    </location>
    <ligand>
        <name>FMN</name>
        <dbReference type="ChEBI" id="CHEBI:58210"/>
    </ligand>
</feature>
<dbReference type="GO" id="GO:0010181">
    <property type="term" value="F:FMN binding"/>
    <property type="evidence" value="ECO:0007669"/>
    <property type="project" value="UniProtKB-UniRule"/>
</dbReference>
<evidence type="ECO:0000256" key="6">
    <source>
        <dbReference type="ARBA" id="ARBA00022842"/>
    </source>
</evidence>
<dbReference type="Gene3D" id="3.20.20.70">
    <property type="entry name" value="Aldolase class I"/>
    <property type="match status" value="1"/>
</dbReference>
<sequence>MPKQSIASHRKDEHFFLAEKFYTEADSGLDDVRFIRSALPETAVADVDLTPGIFGWQVPVMINAMTGGSPSTGKINAQLARIARNLHLPMASGSASVVLSEPELAPTFTVIRAENPDGFVLVNIGADKSPKQAASVVAMLQADMLQVHLNAVQEAVMPEGGRDYHWRANLAAIIAASSVPVLVKEVGFGMRHDDFAAIAAVGASAIDVGGRGGTNFAKIENARRHDADYSDLFDFGQTTAESLIEGQDSTVPLIATGGIRTPLAAVAALRLGASAVGLAGLVLHWLLKTDEATAQAKLAAFIEEMRVIMALLGCTSIAELRTVPIVTTHLADYARARGLRVPK</sequence>
<evidence type="ECO:0000256" key="11">
    <source>
        <dbReference type="HAMAP-Rule" id="MF_00354"/>
    </source>
</evidence>
<gene>
    <name evidence="11" type="primary">fni</name>
    <name evidence="13" type="ORF">FC18_GL000837</name>
</gene>
<dbReference type="GO" id="GO:0004452">
    <property type="term" value="F:isopentenyl-diphosphate delta-isomerase activity"/>
    <property type="evidence" value="ECO:0007669"/>
    <property type="project" value="UniProtKB-UniRule"/>
</dbReference>
<keyword evidence="3 11" id="KW-0285">Flavoprotein</keyword>
<feature type="binding site" evidence="11">
    <location>
        <position position="94"/>
    </location>
    <ligand>
        <name>FMN</name>
        <dbReference type="ChEBI" id="CHEBI:58210"/>
    </ligand>
</feature>
<comment type="cofactor">
    <cofactor evidence="11">
        <name>NADPH</name>
        <dbReference type="ChEBI" id="CHEBI:57783"/>
    </cofactor>
</comment>
<dbReference type="AlphaFoldDB" id="A0A0R1ZY62"/>
<dbReference type="InterPro" id="IPR013785">
    <property type="entry name" value="Aldolase_TIM"/>
</dbReference>
<keyword evidence="4 11" id="KW-0288">FMN</keyword>
<dbReference type="SUPFAM" id="SSF51395">
    <property type="entry name" value="FMN-linked oxidoreductases"/>
    <property type="match status" value="1"/>
</dbReference>
<feature type="binding site" evidence="11">
    <location>
        <position position="153"/>
    </location>
    <ligand>
        <name>substrate</name>
    </ligand>
</feature>
<comment type="subcellular location">
    <subcellularLocation>
        <location evidence="11">Cytoplasm</location>
    </subcellularLocation>
</comment>
<dbReference type="OrthoDB" id="9795032at2"/>
<keyword evidence="5 11" id="KW-0479">Metal-binding</keyword>
<organism evidence="13 14">
    <name type="scientific">Lacticaseibacillus sharpeae JCM 1186 = DSM 20505</name>
    <dbReference type="NCBI Taxonomy" id="1291052"/>
    <lineage>
        <taxon>Bacteria</taxon>
        <taxon>Bacillati</taxon>
        <taxon>Bacillota</taxon>
        <taxon>Bacilli</taxon>
        <taxon>Lactobacillales</taxon>
        <taxon>Lactobacillaceae</taxon>
        <taxon>Lacticaseibacillus</taxon>
    </lineage>
</organism>
<comment type="caution">
    <text evidence="13">The sequence shown here is derived from an EMBL/GenBank/DDBJ whole genome shotgun (WGS) entry which is preliminary data.</text>
</comment>
<evidence type="ECO:0000256" key="3">
    <source>
        <dbReference type="ARBA" id="ARBA00022630"/>
    </source>
</evidence>
<comment type="cofactor">
    <cofactor evidence="11">
        <name>Mg(2+)</name>
        <dbReference type="ChEBI" id="CHEBI:18420"/>
    </cofactor>
</comment>
<dbReference type="PATRIC" id="fig|1291052.5.peg.853"/>
<evidence type="ECO:0000259" key="12">
    <source>
        <dbReference type="Pfam" id="PF01070"/>
    </source>
</evidence>
<evidence type="ECO:0000256" key="9">
    <source>
        <dbReference type="ARBA" id="ARBA00023235"/>
    </source>
</evidence>
<feature type="binding site" evidence="11">
    <location>
        <position position="184"/>
    </location>
    <ligand>
        <name>FMN</name>
        <dbReference type="ChEBI" id="CHEBI:58210"/>
    </ligand>
</feature>